<name>A0A3L6FFY5_MAIZE</name>
<sequence length="37" mass="4465">MKSDEDKIYMKIIELEEIYNFVVHHIFCLNISLGQNH</sequence>
<evidence type="ECO:0000313" key="1">
    <source>
        <dbReference type="EMBL" id="PWZ32154.1"/>
    </source>
</evidence>
<organism evidence="1">
    <name type="scientific">Zea mays</name>
    <name type="common">Maize</name>
    <dbReference type="NCBI Taxonomy" id="4577"/>
    <lineage>
        <taxon>Eukaryota</taxon>
        <taxon>Viridiplantae</taxon>
        <taxon>Streptophyta</taxon>
        <taxon>Embryophyta</taxon>
        <taxon>Tracheophyta</taxon>
        <taxon>Spermatophyta</taxon>
        <taxon>Magnoliopsida</taxon>
        <taxon>Liliopsida</taxon>
        <taxon>Poales</taxon>
        <taxon>Poaceae</taxon>
        <taxon>PACMAD clade</taxon>
        <taxon>Panicoideae</taxon>
        <taxon>Andropogonodae</taxon>
        <taxon>Andropogoneae</taxon>
        <taxon>Tripsacinae</taxon>
        <taxon>Zea</taxon>
    </lineage>
</organism>
<dbReference type="AlphaFoldDB" id="A0A3L6FFY5"/>
<protein>
    <submittedName>
        <fullName evidence="1">Uncharacterized protein</fullName>
    </submittedName>
</protein>
<gene>
    <name evidence="1" type="ORF">Zm00014a_018019</name>
</gene>
<comment type="caution">
    <text evidence="1">The sequence shown here is derived from an EMBL/GenBank/DDBJ whole genome shotgun (WGS) entry which is preliminary data.</text>
</comment>
<accession>A0A3L6FFY5</accession>
<dbReference type="Proteomes" id="UP000251960">
    <property type="component" value="Chromosome 3"/>
</dbReference>
<dbReference type="EMBL" id="NCVQ01000004">
    <property type="protein sequence ID" value="PWZ32154.1"/>
    <property type="molecule type" value="Genomic_DNA"/>
</dbReference>
<proteinExistence type="predicted"/>
<reference evidence="1" key="1">
    <citation type="journal article" date="2018" name="Nat. Genet.">
        <title>Extensive intraspecific gene order and gene structural variations between Mo17 and other maize genomes.</title>
        <authorList>
            <person name="Sun S."/>
            <person name="Zhou Y."/>
            <person name="Chen J."/>
            <person name="Shi J."/>
            <person name="Zhao H."/>
            <person name="Zhao H."/>
            <person name="Song W."/>
            <person name="Zhang M."/>
            <person name="Cui Y."/>
            <person name="Dong X."/>
            <person name="Liu H."/>
            <person name="Ma X."/>
            <person name="Jiao Y."/>
            <person name="Wang B."/>
            <person name="Wei X."/>
            <person name="Stein J.C."/>
            <person name="Glaubitz J.C."/>
            <person name="Lu F."/>
            <person name="Yu G."/>
            <person name="Liang C."/>
            <person name="Fengler K."/>
            <person name="Li B."/>
            <person name="Rafalski A."/>
            <person name="Schnable P.S."/>
            <person name="Ware D.H."/>
            <person name="Buckler E.S."/>
            <person name="Lai J."/>
        </authorList>
    </citation>
    <scope>NUCLEOTIDE SEQUENCE [LARGE SCALE GENOMIC DNA]</scope>
    <source>
        <tissue evidence="1">Seedling</tissue>
    </source>
</reference>